<evidence type="ECO:0000313" key="2">
    <source>
        <dbReference type="Proteomes" id="UP000824120"/>
    </source>
</evidence>
<dbReference type="EMBL" id="JACXVP010000335">
    <property type="protein sequence ID" value="KAG5567939.1"/>
    <property type="molecule type" value="Genomic_DNA"/>
</dbReference>
<comment type="caution">
    <text evidence="1">The sequence shown here is derived from an EMBL/GenBank/DDBJ whole genome shotgun (WGS) entry which is preliminary data.</text>
</comment>
<proteinExistence type="predicted"/>
<reference evidence="1" key="1">
    <citation type="submission" date="2020-09" db="EMBL/GenBank/DDBJ databases">
        <title>De no assembly of potato wild relative species, Solanum commersonii.</title>
        <authorList>
            <person name="Cho K."/>
        </authorList>
    </citation>
    <scope>NUCLEOTIDE SEQUENCE</scope>
    <source>
        <strain evidence="1">LZ3.2</strain>
        <tissue evidence="1">Leaf</tissue>
    </source>
</reference>
<accession>A0A9J5VXM9</accession>
<name>A0A9J5VXM9_SOLCO</name>
<protein>
    <submittedName>
        <fullName evidence="1">Uncharacterized protein</fullName>
    </submittedName>
</protein>
<dbReference type="Proteomes" id="UP000824120">
    <property type="component" value="Unassembled WGS sequence"/>
</dbReference>
<gene>
    <name evidence="1" type="ORF">H5410_065047</name>
</gene>
<keyword evidence="2" id="KW-1185">Reference proteome</keyword>
<dbReference type="AlphaFoldDB" id="A0A9J5VXM9"/>
<organism evidence="1 2">
    <name type="scientific">Solanum commersonii</name>
    <name type="common">Commerson's wild potato</name>
    <name type="synonym">Commerson's nightshade</name>
    <dbReference type="NCBI Taxonomy" id="4109"/>
    <lineage>
        <taxon>Eukaryota</taxon>
        <taxon>Viridiplantae</taxon>
        <taxon>Streptophyta</taxon>
        <taxon>Embryophyta</taxon>
        <taxon>Tracheophyta</taxon>
        <taxon>Spermatophyta</taxon>
        <taxon>Magnoliopsida</taxon>
        <taxon>eudicotyledons</taxon>
        <taxon>Gunneridae</taxon>
        <taxon>Pentapetalae</taxon>
        <taxon>asterids</taxon>
        <taxon>lamiids</taxon>
        <taxon>Solanales</taxon>
        <taxon>Solanaceae</taxon>
        <taxon>Solanoideae</taxon>
        <taxon>Solaneae</taxon>
        <taxon>Solanum</taxon>
    </lineage>
</organism>
<evidence type="ECO:0000313" key="1">
    <source>
        <dbReference type="EMBL" id="KAG5567939.1"/>
    </source>
</evidence>
<sequence length="83" mass="9211">MVPSGPLVTGLEPVWTGPEPVLTGSFMYRTERFLRTDQRIKSGSFKLRSELPYGPGSLPVQPSAELLMRAGNGPRPKWSVYHP</sequence>